<feature type="transmembrane region" description="Helical" evidence="1">
    <location>
        <begin position="6"/>
        <end position="24"/>
    </location>
</feature>
<dbReference type="Proteomes" id="UP000289340">
    <property type="component" value="Chromosome 11"/>
</dbReference>
<organism evidence="2 3">
    <name type="scientific">Glycine soja</name>
    <name type="common">Wild soybean</name>
    <dbReference type="NCBI Taxonomy" id="3848"/>
    <lineage>
        <taxon>Eukaryota</taxon>
        <taxon>Viridiplantae</taxon>
        <taxon>Streptophyta</taxon>
        <taxon>Embryophyta</taxon>
        <taxon>Tracheophyta</taxon>
        <taxon>Spermatophyta</taxon>
        <taxon>Magnoliopsida</taxon>
        <taxon>eudicotyledons</taxon>
        <taxon>Gunneridae</taxon>
        <taxon>Pentapetalae</taxon>
        <taxon>rosids</taxon>
        <taxon>fabids</taxon>
        <taxon>Fabales</taxon>
        <taxon>Fabaceae</taxon>
        <taxon>Papilionoideae</taxon>
        <taxon>50 kb inversion clade</taxon>
        <taxon>NPAAA clade</taxon>
        <taxon>indigoferoid/millettioid clade</taxon>
        <taxon>Phaseoleae</taxon>
        <taxon>Glycine</taxon>
        <taxon>Glycine subgen. Soja</taxon>
    </lineage>
</organism>
<evidence type="ECO:0000256" key="1">
    <source>
        <dbReference type="SAM" id="Phobius"/>
    </source>
</evidence>
<keyword evidence="1" id="KW-0472">Membrane</keyword>
<proteinExistence type="predicted"/>
<gene>
    <name evidence="2" type="ORF">D0Y65_030665</name>
</gene>
<evidence type="ECO:0000313" key="3">
    <source>
        <dbReference type="Proteomes" id="UP000289340"/>
    </source>
</evidence>
<protein>
    <submittedName>
        <fullName evidence="2">Uncharacterized protein</fullName>
    </submittedName>
</protein>
<evidence type="ECO:0000313" key="2">
    <source>
        <dbReference type="EMBL" id="RZB81009.1"/>
    </source>
</evidence>
<accession>A0A445I4M3</accession>
<comment type="caution">
    <text evidence="2">The sequence shown here is derived from an EMBL/GenBank/DDBJ whole genome shotgun (WGS) entry which is preliminary data.</text>
</comment>
<name>A0A445I4M3_GLYSO</name>
<dbReference type="AlphaFoldDB" id="A0A445I4M3"/>
<keyword evidence="1" id="KW-1133">Transmembrane helix</keyword>
<dbReference type="EMBL" id="QZWG01000011">
    <property type="protein sequence ID" value="RZB81009.1"/>
    <property type="molecule type" value="Genomic_DNA"/>
</dbReference>
<sequence length="76" mass="8951">MFLLTIFFMINMFLLTIFFMFPMFDKCLLSVAMREFHMRANNGNLVCNMFQISMLLCLGVGFFFLNASPSYYLSFP</sequence>
<reference evidence="2 3" key="1">
    <citation type="submission" date="2018-09" db="EMBL/GenBank/DDBJ databases">
        <title>A high-quality reference genome of wild soybean provides a powerful tool to mine soybean genomes.</title>
        <authorList>
            <person name="Xie M."/>
            <person name="Chung C.Y.L."/>
            <person name="Li M.-W."/>
            <person name="Wong F.-L."/>
            <person name="Chan T.-F."/>
            <person name="Lam H.-M."/>
        </authorList>
    </citation>
    <scope>NUCLEOTIDE SEQUENCE [LARGE SCALE GENOMIC DNA]</scope>
    <source>
        <strain evidence="3">cv. W05</strain>
        <tissue evidence="2">Hypocotyl of etiolated seedlings</tissue>
    </source>
</reference>
<keyword evidence="1" id="KW-0812">Transmembrane</keyword>
<keyword evidence="3" id="KW-1185">Reference proteome</keyword>
<feature type="transmembrane region" description="Helical" evidence="1">
    <location>
        <begin position="45"/>
        <end position="65"/>
    </location>
</feature>